<keyword evidence="6 13" id="KW-0479">Metal-binding</keyword>
<dbReference type="Gene3D" id="3.40.50.920">
    <property type="match status" value="1"/>
</dbReference>
<dbReference type="GO" id="GO:0005829">
    <property type="term" value="C:cytosol"/>
    <property type="evidence" value="ECO:0007669"/>
    <property type="project" value="TreeGrafter"/>
</dbReference>
<dbReference type="Pfam" id="PF22613">
    <property type="entry name" value="Transketolase_C_1"/>
    <property type="match status" value="1"/>
</dbReference>
<feature type="binding site" evidence="13">
    <location>
        <position position="194"/>
    </location>
    <ligand>
        <name>Mg(2+)</name>
        <dbReference type="ChEBI" id="CHEBI:18420"/>
    </ligand>
</feature>
<dbReference type="CDD" id="cd07033">
    <property type="entry name" value="TPP_PYR_DXS_TK_like"/>
    <property type="match status" value="1"/>
</dbReference>
<name>A0A5N6SD59_ASPPS</name>
<dbReference type="GO" id="GO:0005634">
    <property type="term" value="C:nucleus"/>
    <property type="evidence" value="ECO:0007669"/>
    <property type="project" value="TreeGrafter"/>
</dbReference>
<evidence type="ECO:0000256" key="2">
    <source>
        <dbReference type="ARBA" id="ARBA00007131"/>
    </source>
</evidence>
<dbReference type="InterPro" id="IPR033247">
    <property type="entry name" value="Transketolase_fam"/>
</dbReference>
<dbReference type="CDD" id="cd02012">
    <property type="entry name" value="TPP_TK"/>
    <property type="match status" value="1"/>
</dbReference>
<evidence type="ECO:0000256" key="7">
    <source>
        <dbReference type="ARBA" id="ARBA00022842"/>
    </source>
</evidence>
<dbReference type="GO" id="GO:0006098">
    <property type="term" value="P:pentose-phosphate shunt"/>
    <property type="evidence" value="ECO:0007669"/>
    <property type="project" value="TreeGrafter"/>
</dbReference>
<dbReference type="RefSeq" id="XP_031907693.1">
    <property type="nucleotide sequence ID" value="XM_032061381.1"/>
</dbReference>
<dbReference type="Proteomes" id="UP000325672">
    <property type="component" value="Unassembled WGS sequence"/>
</dbReference>
<feature type="site" description="Important for catalytic activity" evidence="14">
    <location>
        <position position="299"/>
    </location>
</feature>
<evidence type="ECO:0000256" key="1">
    <source>
        <dbReference type="ARBA" id="ARBA00001941"/>
    </source>
</evidence>
<comment type="cofactor">
    <cofactor evidence="12">
        <name>thiamine diphosphate</name>
        <dbReference type="ChEBI" id="CHEBI:58937"/>
    </cofactor>
    <text evidence="12">Binds 1 thiamine pyrophosphate per subunit. During the reaction, the substrate forms a covalent intermediate with the cofactor.</text>
</comment>
<feature type="binding site" evidence="11">
    <location>
        <position position="395"/>
    </location>
    <ligand>
        <name>substrate</name>
    </ligand>
</feature>
<dbReference type="EMBL" id="ML743653">
    <property type="protein sequence ID" value="KAE8131630.1"/>
    <property type="molecule type" value="Genomic_DNA"/>
</dbReference>
<dbReference type="OrthoDB" id="10267175at2759"/>
<dbReference type="Pfam" id="PF00456">
    <property type="entry name" value="Transketolase_N"/>
    <property type="match status" value="1"/>
</dbReference>
<feature type="binding site" evidence="11">
    <location>
        <position position="299"/>
    </location>
    <ligand>
        <name>substrate</name>
    </ligand>
</feature>
<dbReference type="InterPro" id="IPR005475">
    <property type="entry name" value="Transketolase-like_Pyr-bd"/>
</dbReference>
<evidence type="ECO:0000256" key="12">
    <source>
        <dbReference type="PIRSR" id="PIRSR605478-3"/>
    </source>
</evidence>
<sequence length="740" mass="80494">MAPTLELLEEPTGIPPVKTASAIRNGASTAGDLQLESPEKHQRVMNVFRAVIADICQQYGEGHAGSPMGMAAIGIALWKYVMKYSPKNCNYFNRDRFVLSNGHACLWQYLFLHLVGVKSMTLEQLKSYHSTKLDSVCPGHPEIENEGIEVTTGPLGQGLANAVGLAMATKNLAATYNKPGHDVVSNMTWCMVGDACLQEGVGLEALSLAGHWRLNNLCVIFDNNSVTCDGTADVANTEDINTKMRATGYNVVDVYNGDSDVAAVVNALVAARTSDKPTFINIRTTIGFGSAIAGTADVHGAALGVNEVARLKRSFGLNPEEHFHIPQDVYDFFSDIPSRGEAHEAAWQAALVKYHEENPVLAAEFEFRVAGKLPGDWTKCIPRKEEQPTASTASRKSAGVVTNALGQNINSFLVGTADLTPSCNVAYKNKVDFQSPELQTACGLNGNYSGRYIHYGIREHAMCAISNGLAAFNKGTFIPMTATYFVFHLYAAAAVRMAALQGLQQIHIATHDSIGVGENGPTHQPVAVAALYRAMPNVLYIRPCDAEEVAGAYIAAIQATETPTIISLSRQGLTQYPQYSSREGTLKGAYVFVEAEDDDFDVTLIGVGSEMGFAMQTRELLLKEHGIKSRVVSFPCIRLFEQQSREYKHSVLKPRAGKPSVVIEAYPSYGWERYADASVSMNSFGKSLPSKEIYEHYGFAPESITPKVKDLVEEVRRDGIGVLRGDFRDFNGGLRIGLEH</sequence>
<evidence type="ECO:0000256" key="5">
    <source>
        <dbReference type="ARBA" id="ARBA00022679"/>
    </source>
</evidence>
<evidence type="ECO:0000256" key="13">
    <source>
        <dbReference type="PIRSR" id="PIRSR605478-4"/>
    </source>
</evidence>
<dbReference type="InterPro" id="IPR005474">
    <property type="entry name" value="Transketolase_N"/>
</dbReference>
<evidence type="ECO:0000259" key="15">
    <source>
        <dbReference type="SMART" id="SM00861"/>
    </source>
</evidence>
<dbReference type="InterPro" id="IPR029061">
    <property type="entry name" value="THDP-binding"/>
</dbReference>
<dbReference type="NCBIfam" id="TIGR00232">
    <property type="entry name" value="tktlase_bact"/>
    <property type="match status" value="1"/>
</dbReference>
<feature type="binding site" evidence="13">
    <location>
        <position position="226"/>
    </location>
    <ligand>
        <name>Mg(2+)</name>
        <dbReference type="ChEBI" id="CHEBI:18420"/>
    </ligand>
</feature>
<feature type="site" description="Important for catalytic activity" evidence="14">
    <location>
        <position position="63"/>
    </location>
</feature>
<dbReference type="GO" id="GO:0004802">
    <property type="term" value="F:transketolase activity"/>
    <property type="evidence" value="ECO:0007669"/>
    <property type="project" value="UniProtKB-EC"/>
</dbReference>
<organism evidence="16 17">
    <name type="scientific">Aspergillus pseudotamarii</name>
    <dbReference type="NCBI Taxonomy" id="132259"/>
    <lineage>
        <taxon>Eukaryota</taxon>
        <taxon>Fungi</taxon>
        <taxon>Dikarya</taxon>
        <taxon>Ascomycota</taxon>
        <taxon>Pezizomycotina</taxon>
        <taxon>Eurotiomycetes</taxon>
        <taxon>Eurotiomycetidae</taxon>
        <taxon>Eurotiales</taxon>
        <taxon>Aspergillaceae</taxon>
        <taxon>Aspergillus</taxon>
        <taxon>Aspergillus subgen. Circumdati</taxon>
    </lineage>
</organism>
<dbReference type="InterPro" id="IPR005478">
    <property type="entry name" value="Transketolase_bac-like"/>
</dbReference>
<evidence type="ECO:0000313" key="16">
    <source>
        <dbReference type="EMBL" id="KAE8131630.1"/>
    </source>
</evidence>
<proteinExistence type="inferred from homology"/>
<dbReference type="FunFam" id="3.40.50.920:FF:000012">
    <property type="entry name" value="Transketolase, variant 1"/>
    <property type="match status" value="1"/>
</dbReference>
<comment type="cofactor">
    <cofactor evidence="1">
        <name>Co(2+)</name>
        <dbReference type="ChEBI" id="CHEBI:48828"/>
    </cofactor>
</comment>
<dbReference type="InterPro" id="IPR009014">
    <property type="entry name" value="Transketo_C/PFOR_II"/>
</dbReference>
<evidence type="ECO:0000256" key="4">
    <source>
        <dbReference type="ARBA" id="ARBA00013152"/>
    </source>
</evidence>
<dbReference type="SMART" id="SM00861">
    <property type="entry name" value="Transket_pyr"/>
    <property type="match status" value="1"/>
</dbReference>
<feature type="active site" description="Proton donor" evidence="10">
    <location>
        <position position="459"/>
    </location>
</feature>
<dbReference type="SUPFAM" id="SSF52518">
    <property type="entry name" value="Thiamin diphosphate-binding fold (THDP-binding)"/>
    <property type="match status" value="2"/>
</dbReference>
<evidence type="ECO:0000256" key="10">
    <source>
        <dbReference type="PIRSR" id="PIRSR605478-1"/>
    </source>
</evidence>
<dbReference type="Gene3D" id="3.40.50.970">
    <property type="match status" value="2"/>
</dbReference>
<feature type="binding site" evidence="11">
    <location>
        <position position="570"/>
    </location>
    <ligand>
        <name>substrate</name>
    </ligand>
</feature>
<keyword evidence="17" id="KW-1185">Reference proteome</keyword>
<feature type="binding site" evidence="12">
    <location>
        <position position="299"/>
    </location>
    <ligand>
        <name>thiamine diphosphate</name>
        <dbReference type="ChEBI" id="CHEBI:58937"/>
    </ligand>
</feature>
<evidence type="ECO:0000256" key="9">
    <source>
        <dbReference type="ARBA" id="ARBA00049473"/>
    </source>
</evidence>
<dbReference type="PANTHER" id="PTHR43522">
    <property type="entry name" value="TRANSKETOLASE"/>
    <property type="match status" value="1"/>
</dbReference>
<feature type="binding site" evidence="11">
    <location>
        <position position="511"/>
    </location>
    <ligand>
        <name>substrate</name>
    </ligand>
</feature>
<dbReference type="GeneID" id="43645591"/>
<comment type="cofactor">
    <cofactor evidence="13">
        <name>Mg(2+)</name>
        <dbReference type="ChEBI" id="CHEBI:18420"/>
    </cofactor>
    <text evidence="13">Binds 1 Mg(2+) ion per subunit. Can also utilize other divalent metal cations, such as Ca(2+), Mn(2+) and Co(2+).</text>
</comment>
<feature type="binding site" evidence="11">
    <location>
        <position position="63"/>
    </location>
    <ligand>
        <name>substrate</name>
    </ligand>
</feature>
<feature type="binding site" evidence="11">
    <location>
        <position position="422"/>
    </location>
    <ligand>
        <name>substrate</name>
    </ligand>
</feature>
<feature type="binding site" evidence="11">
    <location>
        <position position="523"/>
    </location>
    <ligand>
        <name>substrate</name>
    </ligand>
</feature>
<keyword evidence="7 13" id="KW-0460">Magnesium</keyword>
<dbReference type="FunFam" id="3.40.50.970:FF:000003">
    <property type="entry name" value="Transketolase"/>
    <property type="match status" value="1"/>
</dbReference>
<accession>A0A5N6SD59</accession>
<evidence type="ECO:0000256" key="3">
    <source>
        <dbReference type="ARBA" id="ARBA00011738"/>
    </source>
</evidence>
<dbReference type="PROSITE" id="PS00802">
    <property type="entry name" value="TRANSKETOLASE_2"/>
    <property type="match status" value="1"/>
</dbReference>
<feature type="domain" description="Transketolase-like pyrimidine-binding" evidence="15">
    <location>
        <begin position="392"/>
        <end position="575"/>
    </location>
</feature>
<feature type="binding site" evidence="12">
    <location>
        <begin position="153"/>
        <end position="155"/>
    </location>
    <ligand>
        <name>thiamine diphosphate</name>
        <dbReference type="ChEBI" id="CHEBI:58937"/>
    </ligand>
</feature>
<gene>
    <name evidence="16" type="ORF">BDV38DRAFT_289999</name>
</gene>
<comment type="catalytic activity">
    <reaction evidence="9">
        <text>D-sedoheptulose 7-phosphate + D-glyceraldehyde 3-phosphate = aldehydo-D-ribose 5-phosphate + D-xylulose 5-phosphate</text>
        <dbReference type="Rhea" id="RHEA:10508"/>
        <dbReference type="ChEBI" id="CHEBI:57483"/>
        <dbReference type="ChEBI" id="CHEBI:57737"/>
        <dbReference type="ChEBI" id="CHEBI:58273"/>
        <dbReference type="ChEBI" id="CHEBI:59776"/>
        <dbReference type="EC" id="2.2.1.1"/>
    </reaction>
</comment>
<dbReference type="AlphaFoldDB" id="A0A5N6SD59"/>
<feature type="binding site" evidence="12">
    <location>
        <position position="224"/>
    </location>
    <ligand>
        <name>thiamine diphosphate</name>
        <dbReference type="ChEBI" id="CHEBI:58937"/>
    </ligand>
</feature>
<dbReference type="FunFam" id="3.40.50.970:FF:000004">
    <property type="entry name" value="Transketolase"/>
    <property type="match status" value="1"/>
</dbReference>
<evidence type="ECO:0000256" key="6">
    <source>
        <dbReference type="ARBA" id="ARBA00022723"/>
    </source>
</evidence>
<dbReference type="PANTHER" id="PTHR43522:SF6">
    <property type="entry name" value="TRANSKETOLASE-LIKE PYRIMIDINE-BINDING DOMAIN-CONTAINING PROTEIN-RELATED"/>
    <property type="match status" value="1"/>
</dbReference>
<comment type="similarity">
    <text evidence="2">Belongs to the transketolase family.</text>
</comment>
<evidence type="ECO:0000256" key="8">
    <source>
        <dbReference type="ARBA" id="ARBA00023052"/>
    </source>
</evidence>
<dbReference type="InterPro" id="IPR020826">
    <property type="entry name" value="Transketolase_BS"/>
</dbReference>
<reference evidence="16 17" key="1">
    <citation type="submission" date="2019-04" db="EMBL/GenBank/DDBJ databases">
        <title>Friends and foes A comparative genomics study of 23 Aspergillus species from section Flavi.</title>
        <authorList>
            <consortium name="DOE Joint Genome Institute"/>
            <person name="Kjaerbolling I."/>
            <person name="Vesth T."/>
            <person name="Frisvad J.C."/>
            <person name="Nybo J.L."/>
            <person name="Theobald S."/>
            <person name="Kildgaard S."/>
            <person name="Isbrandt T."/>
            <person name="Kuo A."/>
            <person name="Sato A."/>
            <person name="Lyhne E.K."/>
            <person name="Kogle M.E."/>
            <person name="Wiebenga A."/>
            <person name="Kun R.S."/>
            <person name="Lubbers R.J."/>
            <person name="Makela M.R."/>
            <person name="Barry K."/>
            <person name="Chovatia M."/>
            <person name="Clum A."/>
            <person name="Daum C."/>
            <person name="Haridas S."/>
            <person name="He G."/>
            <person name="LaButti K."/>
            <person name="Lipzen A."/>
            <person name="Mondo S."/>
            <person name="Riley R."/>
            <person name="Salamov A."/>
            <person name="Simmons B.A."/>
            <person name="Magnuson J.K."/>
            <person name="Henrissat B."/>
            <person name="Mortensen U.H."/>
            <person name="Larsen T.O."/>
            <person name="Devries R.P."/>
            <person name="Grigoriev I.V."/>
            <person name="Machida M."/>
            <person name="Baker S.E."/>
            <person name="Andersen M.R."/>
        </authorList>
    </citation>
    <scope>NUCLEOTIDE SEQUENCE [LARGE SCALE GENOMIC DNA]</scope>
    <source>
        <strain evidence="16 17">CBS 117625</strain>
    </source>
</reference>
<feature type="binding site" evidence="13">
    <location>
        <position position="224"/>
    </location>
    <ligand>
        <name>Mg(2+)</name>
        <dbReference type="ChEBI" id="CHEBI:18420"/>
    </ligand>
</feature>
<evidence type="ECO:0000256" key="11">
    <source>
        <dbReference type="PIRSR" id="PIRSR605478-2"/>
    </source>
</evidence>
<protein>
    <recommendedName>
        <fullName evidence="4">transketolase</fullName>
        <ecNumber evidence="4">2.2.1.1</ecNumber>
    </recommendedName>
</protein>
<keyword evidence="8 12" id="KW-0786">Thiamine pyrophosphate</keyword>
<feature type="binding site" evidence="12">
    <location>
        <position position="103"/>
    </location>
    <ligand>
        <name>thiamine diphosphate</name>
        <dbReference type="ChEBI" id="CHEBI:58937"/>
    </ligand>
</feature>
<evidence type="ECO:0000256" key="14">
    <source>
        <dbReference type="PIRSR" id="PIRSR605478-5"/>
    </source>
</evidence>
<dbReference type="InterPro" id="IPR055152">
    <property type="entry name" value="Transketolase-like_C_2"/>
</dbReference>
<feature type="binding site" evidence="12">
    <location>
        <position position="487"/>
    </location>
    <ligand>
        <name>thiamine diphosphate</name>
        <dbReference type="ChEBI" id="CHEBI:58937"/>
    </ligand>
</feature>
<dbReference type="SUPFAM" id="SSF52922">
    <property type="entry name" value="TK C-terminal domain-like"/>
    <property type="match status" value="1"/>
</dbReference>
<comment type="subunit">
    <text evidence="3">Homodimer.</text>
</comment>
<dbReference type="GO" id="GO:0046872">
    <property type="term" value="F:metal ion binding"/>
    <property type="evidence" value="ECO:0007669"/>
    <property type="project" value="UniProtKB-KW"/>
</dbReference>
<dbReference type="EC" id="2.2.1.1" evidence="4"/>
<keyword evidence="5" id="KW-0808">Transferase</keyword>
<evidence type="ECO:0000313" key="17">
    <source>
        <dbReference type="Proteomes" id="UP000325672"/>
    </source>
</evidence>
<dbReference type="Pfam" id="PF02779">
    <property type="entry name" value="Transket_pyr"/>
    <property type="match status" value="1"/>
</dbReference>